<evidence type="ECO:0000313" key="1">
    <source>
        <dbReference type="EnsemblPlants" id="EMT12858"/>
    </source>
</evidence>
<accession>N1R243</accession>
<proteinExistence type="predicted"/>
<organism evidence="1">
    <name type="scientific">Aegilops tauschii</name>
    <name type="common">Tausch's goatgrass</name>
    <name type="synonym">Aegilops squarrosa</name>
    <dbReference type="NCBI Taxonomy" id="37682"/>
    <lineage>
        <taxon>Eukaryota</taxon>
        <taxon>Viridiplantae</taxon>
        <taxon>Streptophyta</taxon>
        <taxon>Embryophyta</taxon>
        <taxon>Tracheophyta</taxon>
        <taxon>Spermatophyta</taxon>
        <taxon>Magnoliopsida</taxon>
        <taxon>Liliopsida</taxon>
        <taxon>Poales</taxon>
        <taxon>Poaceae</taxon>
        <taxon>BOP clade</taxon>
        <taxon>Pooideae</taxon>
        <taxon>Triticodae</taxon>
        <taxon>Triticeae</taxon>
        <taxon>Triticinae</taxon>
        <taxon>Aegilops</taxon>
    </lineage>
</organism>
<dbReference type="AlphaFoldDB" id="N1R243"/>
<sequence length="143" mass="15141">MAVINTIARDEVDVIRASGCGGLSPDGAAVAAAHQDSVVVRKKPRIVEWISHRIDSGICVATSTRAPIARGVTFPLSSHITFAHLSFSHLGEIPFAPIDHLLSLSSSSLRDPRLLSHPLYEEVSSAARGSTADARPRLASEPA</sequence>
<dbReference type="EnsemblPlants" id="EMT12858">
    <property type="protein sequence ID" value="EMT12858"/>
    <property type="gene ID" value="F775_42655"/>
</dbReference>
<protein>
    <submittedName>
        <fullName evidence="1">Uncharacterized protein</fullName>
    </submittedName>
</protein>
<reference evidence="1" key="1">
    <citation type="submission" date="2015-06" db="UniProtKB">
        <authorList>
            <consortium name="EnsemblPlants"/>
        </authorList>
    </citation>
    <scope>IDENTIFICATION</scope>
</reference>
<name>N1R243_AEGTA</name>